<evidence type="ECO:0000256" key="1">
    <source>
        <dbReference type="SAM" id="Phobius"/>
    </source>
</evidence>
<dbReference type="Proteomes" id="UP000800094">
    <property type="component" value="Unassembled WGS sequence"/>
</dbReference>
<organism evidence="2 3">
    <name type="scientific">Trematosphaeria pertusa</name>
    <dbReference type="NCBI Taxonomy" id="390896"/>
    <lineage>
        <taxon>Eukaryota</taxon>
        <taxon>Fungi</taxon>
        <taxon>Dikarya</taxon>
        <taxon>Ascomycota</taxon>
        <taxon>Pezizomycotina</taxon>
        <taxon>Dothideomycetes</taxon>
        <taxon>Pleosporomycetidae</taxon>
        <taxon>Pleosporales</taxon>
        <taxon>Massarineae</taxon>
        <taxon>Trematosphaeriaceae</taxon>
        <taxon>Trematosphaeria</taxon>
    </lineage>
</organism>
<dbReference type="RefSeq" id="XP_033682395.1">
    <property type="nucleotide sequence ID" value="XM_033829318.1"/>
</dbReference>
<dbReference type="AlphaFoldDB" id="A0A6A6IAI4"/>
<evidence type="ECO:0000313" key="3">
    <source>
        <dbReference type="Proteomes" id="UP000800094"/>
    </source>
</evidence>
<keyword evidence="1" id="KW-0812">Transmembrane</keyword>
<keyword evidence="1" id="KW-0472">Membrane</keyword>
<reference evidence="2" key="1">
    <citation type="journal article" date="2020" name="Stud. Mycol.">
        <title>101 Dothideomycetes genomes: a test case for predicting lifestyles and emergence of pathogens.</title>
        <authorList>
            <person name="Haridas S."/>
            <person name="Albert R."/>
            <person name="Binder M."/>
            <person name="Bloem J."/>
            <person name="Labutti K."/>
            <person name="Salamov A."/>
            <person name="Andreopoulos B."/>
            <person name="Baker S."/>
            <person name="Barry K."/>
            <person name="Bills G."/>
            <person name="Bluhm B."/>
            <person name="Cannon C."/>
            <person name="Castanera R."/>
            <person name="Culley D."/>
            <person name="Daum C."/>
            <person name="Ezra D."/>
            <person name="Gonzalez J."/>
            <person name="Henrissat B."/>
            <person name="Kuo A."/>
            <person name="Liang C."/>
            <person name="Lipzen A."/>
            <person name="Lutzoni F."/>
            <person name="Magnuson J."/>
            <person name="Mondo S."/>
            <person name="Nolan M."/>
            <person name="Ohm R."/>
            <person name="Pangilinan J."/>
            <person name="Park H.-J."/>
            <person name="Ramirez L."/>
            <person name="Alfaro M."/>
            <person name="Sun H."/>
            <person name="Tritt A."/>
            <person name="Yoshinaga Y."/>
            <person name="Zwiers L.-H."/>
            <person name="Turgeon B."/>
            <person name="Goodwin S."/>
            <person name="Spatafora J."/>
            <person name="Crous P."/>
            <person name="Grigoriev I."/>
        </authorList>
    </citation>
    <scope>NUCLEOTIDE SEQUENCE</scope>
    <source>
        <strain evidence="2">CBS 122368</strain>
    </source>
</reference>
<name>A0A6A6IAI4_9PLEO</name>
<gene>
    <name evidence="2" type="ORF">BU26DRAFT_520569</name>
</gene>
<evidence type="ECO:0000313" key="2">
    <source>
        <dbReference type="EMBL" id="KAF2247391.1"/>
    </source>
</evidence>
<accession>A0A6A6IAI4</accession>
<sequence>MEIRTTTIFASSGIIFGILPFDLLRSAQSGWLTPDPFRRVPRPPSQSASPN</sequence>
<protein>
    <submittedName>
        <fullName evidence="2">Uncharacterized protein</fullName>
    </submittedName>
</protein>
<feature type="transmembrane region" description="Helical" evidence="1">
    <location>
        <begin position="6"/>
        <end position="24"/>
    </location>
</feature>
<dbReference type="GeneID" id="54582648"/>
<dbReference type="EMBL" id="ML987197">
    <property type="protein sequence ID" value="KAF2247391.1"/>
    <property type="molecule type" value="Genomic_DNA"/>
</dbReference>
<keyword evidence="3" id="KW-1185">Reference proteome</keyword>
<proteinExistence type="predicted"/>
<keyword evidence="1" id="KW-1133">Transmembrane helix</keyword>